<reference evidence="2 3" key="1">
    <citation type="submission" date="2014-04" db="EMBL/GenBank/DDBJ databases">
        <title>Genome evolution of avian class.</title>
        <authorList>
            <person name="Zhang G."/>
            <person name="Li C."/>
        </authorList>
    </citation>
    <scope>NUCLEOTIDE SEQUENCE [LARGE SCALE GENOMIC DNA]</scope>
    <source>
        <strain evidence="2">BGI_N306</strain>
    </source>
</reference>
<proteinExistence type="predicted"/>
<protein>
    <submittedName>
        <fullName evidence="2">Uncharacterized protein</fullName>
    </submittedName>
</protein>
<sequence length="124" mass="13340">MSAAAPQCAARSLSPLPERRAIRYVFLNGCKNITASHTPAGAGTHKVYKGPQTQGSGHFLASKKRLPVFQQLCGEAVPVTALGDVHLQNSSQELKELPDARAPREDTKGKRMRQAAECSQCNKA</sequence>
<dbReference type="AlphaFoldDB" id="A0A091W4R2"/>
<dbReference type="EMBL" id="KK734748">
    <property type="protein sequence ID" value="KFR10622.1"/>
    <property type="molecule type" value="Genomic_DNA"/>
</dbReference>
<name>A0A091W4R2_OPIHO</name>
<evidence type="ECO:0000313" key="3">
    <source>
        <dbReference type="Proteomes" id="UP000053605"/>
    </source>
</evidence>
<dbReference type="Proteomes" id="UP000053605">
    <property type="component" value="Unassembled WGS sequence"/>
</dbReference>
<keyword evidence="3" id="KW-1185">Reference proteome</keyword>
<dbReference type="PhylomeDB" id="A0A091W4R2"/>
<evidence type="ECO:0000313" key="2">
    <source>
        <dbReference type="EMBL" id="KFR10622.1"/>
    </source>
</evidence>
<organism evidence="2 3">
    <name type="scientific">Opisthocomus hoazin</name>
    <name type="common">Hoatzin</name>
    <name type="synonym">Phasianus hoazin</name>
    <dbReference type="NCBI Taxonomy" id="30419"/>
    <lineage>
        <taxon>Eukaryota</taxon>
        <taxon>Metazoa</taxon>
        <taxon>Chordata</taxon>
        <taxon>Craniata</taxon>
        <taxon>Vertebrata</taxon>
        <taxon>Euteleostomi</taxon>
        <taxon>Archelosauria</taxon>
        <taxon>Archosauria</taxon>
        <taxon>Dinosauria</taxon>
        <taxon>Saurischia</taxon>
        <taxon>Theropoda</taxon>
        <taxon>Coelurosauria</taxon>
        <taxon>Aves</taxon>
        <taxon>Neognathae</taxon>
        <taxon>Neoaves</taxon>
        <taxon>Opisthocomiformes</taxon>
        <taxon>Opisthocomidae</taxon>
        <taxon>Opisthocomus</taxon>
    </lineage>
</organism>
<evidence type="ECO:0000256" key="1">
    <source>
        <dbReference type="SAM" id="MobiDB-lite"/>
    </source>
</evidence>
<feature type="compositionally biased region" description="Basic and acidic residues" evidence="1">
    <location>
        <begin position="93"/>
        <end position="109"/>
    </location>
</feature>
<gene>
    <name evidence="2" type="ORF">N306_15178</name>
</gene>
<accession>A0A091W4R2</accession>
<feature type="region of interest" description="Disordered" evidence="1">
    <location>
        <begin position="91"/>
        <end position="124"/>
    </location>
</feature>